<dbReference type="Proteomes" id="UP001596306">
    <property type="component" value="Unassembled WGS sequence"/>
</dbReference>
<dbReference type="RefSeq" id="WP_386727913.1">
    <property type="nucleotide sequence ID" value="NZ_JBHSTP010000001.1"/>
</dbReference>
<keyword evidence="2" id="KW-1185">Reference proteome</keyword>
<protein>
    <submittedName>
        <fullName evidence="1">Uncharacterized protein</fullName>
    </submittedName>
</protein>
<accession>A0ABW1VDG7</accession>
<reference evidence="2" key="1">
    <citation type="journal article" date="2019" name="Int. J. Syst. Evol. Microbiol.">
        <title>The Global Catalogue of Microorganisms (GCM) 10K type strain sequencing project: providing services to taxonomists for standard genome sequencing and annotation.</title>
        <authorList>
            <consortium name="The Broad Institute Genomics Platform"/>
            <consortium name="The Broad Institute Genome Sequencing Center for Infectious Disease"/>
            <person name="Wu L."/>
            <person name="Ma J."/>
        </authorList>
    </citation>
    <scope>NUCLEOTIDE SEQUENCE [LARGE SCALE GENOMIC DNA]</scope>
    <source>
        <strain evidence="2">CCUG 43304</strain>
    </source>
</reference>
<organism evidence="1 2">
    <name type="scientific">Luethyella okanaganae</name>
    <dbReference type="NCBI Taxonomy" id="69372"/>
    <lineage>
        <taxon>Bacteria</taxon>
        <taxon>Bacillati</taxon>
        <taxon>Actinomycetota</taxon>
        <taxon>Actinomycetes</taxon>
        <taxon>Micrococcales</taxon>
        <taxon>Microbacteriaceae</taxon>
        <taxon>Luethyella</taxon>
    </lineage>
</organism>
<comment type="caution">
    <text evidence="1">The sequence shown here is derived from an EMBL/GenBank/DDBJ whole genome shotgun (WGS) entry which is preliminary data.</text>
</comment>
<name>A0ABW1VDG7_9MICO</name>
<proteinExistence type="predicted"/>
<evidence type="ECO:0000313" key="1">
    <source>
        <dbReference type="EMBL" id="MFC6355292.1"/>
    </source>
</evidence>
<gene>
    <name evidence="1" type="ORF">ACFQB0_04100</name>
</gene>
<dbReference type="EMBL" id="JBHSTP010000001">
    <property type="protein sequence ID" value="MFC6355292.1"/>
    <property type="molecule type" value="Genomic_DNA"/>
</dbReference>
<evidence type="ECO:0000313" key="2">
    <source>
        <dbReference type="Proteomes" id="UP001596306"/>
    </source>
</evidence>
<sequence length="86" mass="9709">MTNAEPQSVLYIAEFIDGPLEGETERRVLLGGTFEERVGMVAAVEGLESLFWYNAIDSREVQGQLHVRYRFDRGDSDPVEASEEND</sequence>